<comment type="caution">
    <text evidence="2">The sequence shown here is derived from an EMBL/GenBank/DDBJ whole genome shotgun (WGS) entry which is preliminary data.</text>
</comment>
<accession>A0A4Y2NC93</accession>
<dbReference type="GO" id="GO:0008381">
    <property type="term" value="F:mechanosensitive monoatomic ion channel activity"/>
    <property type="evidence" value="ECO:0007669"/>
    <property type="project" value="TreeGrafter"/>
</dbReference>
<proteinExistence type="predicted"/>
<protein>
    <submittedName>
        <fullName evidence="2">Transmembrane channel-like protein 3</fullName>
    </submittedName>
</protein>
<keyword evidence="1" id="KW-0472">Membrane</keyword>
<keyword evidence="1" id="KW-1133">Transmembrane helix</keyword>
<dbReference type="EMBL" id="BGPR01008944">
    <property type="protein sequence ID" value="GBN37015.1"/>
    <property type="molecule type" value="Genomic_DNA"/>
</dbReference>
<dbReference type="InterPro" id="IPR038900">
    <property type="entry name" value="TMC"/>
</dbReference>
<keyword evidence="1 2" id="KW-0812">Transmembrane</keyword>
<dbReference type="AlphaFoldDB" id="A0A4Y2NC93"/>
<keyword evidence="3" id="KW-1185">Reference proteome</keyword>
<organism evidence="2 3">
    <name type="scientific">Araneus ventricosus</name>
    <name type="common">Orbweaver spider</name>
    <name type="synonym">Epeira ventricosa</name>
    <dbReference type="NCBI Taxonomy" id="182803"/>
    <lineage>
        <taxon>Eukaryota</taxon>
        <taxon>Metazoa</taxon>
        <taxon>Ecdysozoa</taxon>
        <taxon>Arthropoda</taxon>
        <taxon>Chelicerata</taxon>
        <taxon>Arachnida</taxon>
        <taxon>Araneae</taxon>
        <taxon>Araneomorphae</taxon>
        <taxon>Entelegynae</taxon>
        <taxon>Araneoidea</taxon>
        <taxon>Araneidae</taxon>
        <taxon>Araneus</taxon>
    </lineage>
</organism>
<reference evidence="2 3" key="1">
    <citation type="journal article" date="2019" name="Sci. Rep.">
        <title>Orb-weaving spider Araneus ventricosus genome elucidates the spidroin gene catalogue.</title>
        <authorList>
            <person name="Kono N."/>
            <person name="Nakamura H."/>
            <person name="Ohtoshi R."/>
            <person name="Moran D.A.P."/>
            <person name="Shinohara A."/>
            <person name="Yoshida Y."/>
            <person name="Fujiwara M."/>
            <person name="Mori M."/>
            <person name="Tomita M."/>
            <person name="Arakawa K."/>
        </authorList>
    </citation>
    <scope>NUCLEOTIDE SEQUENCE [LARGE SCALE GENOMIC DNA]</scope>
</reference>
<feature type="transmembrane region" description="Helical" evidence="1">
    <location>
        <begin position="234"/>
        <end position="259"/>
    </location>
</feature>
<dbReference type="PANTHER" id="PTHR23302:SF40">
    <property type="entry name" value="TRANSMEMBRANE CHANNEL-LIKE PROTEIN"/>
    <property type="match status" value="1"/>
</dbReference>
<name>A0A4Y2NC93_ARAVE</name>
<dbReference type="Proteomes" id="UP000499080">
    <property type="component" value="Unassembled WGS sequence"/>
</dbReference>
<sequence>MHLVILLHSSDTAISIEEEETPEEVKENMRLNKQIIETIKLQPWRMKKKYKILRKAKAYVRKHEGELAQSKRSKDVFAKYTLLWSRVLRGAEDMTGMRKEIKSEEKESALNLKNIWDFEGYLKYSPIFYGYYSNQEKTEEGYRVPLAYFLTSIAVYIFSFFAILRRMAENSRMSKLSEKDDECTFAWKLFTGWDYMIGNPETAYNKVASLVMGFKEAILEEKEKKKEEKSWKLISIRVAANFAVFILLASSAYAVVLVVTRSQEPEAQENGTWYRQNEVSPRFSLVDPGKPGTS</sequence>
<evidence type="ECO:0000256" key="1">
    <source>
        <dbReference type="SAM" id="Phobius"/>
    </source>
</evidence>
<gene>
    <name evidence="2" type="primary">Tmc3_0</name>
    <name evidence="2" type="ORF">AVEN_74997_1</name>
</gene>
<evidence type="ECO:0000313" key="3">
    <source>
        <dbReference type="Proteomes" id="UP000499080"/>
    </source>
</evidence>
<dbReference type="PANTHER" id="PTHR23302">
    <property type="entry name" value="TRANSMEMBRANE CHANNEL-RELATED"/>
    <property type="match status" value="1"/>
</dbReference>
<evidence type="ECO:0000313" key="2">
    <source>
        <dbReference type="EMBL" id="GBN37015.1"/>
    </source>
</evidence>
<feature type="transmembrane region" description="Helical" evidence="1">
    <location>
        <begin position="146"/>
        <end position="164"/>
    </location>
</feature>
<dbReference type="GO" id="GO:0005886">
    <property type="term" value="C:plasma membrane"/>
    <property type="evidence" value="ECO:0007669"/>
    <property type="project" value="InterPro"/>
</dbReference>
<dbReference type="OrthoDB" id="5831905at2759"/>